<evidence type="ECO:0000259" key="1">
    <source>
        <dbReference type="PROSITE" id="PS51352"/>
    </source>
</evidence>
<organism evidence="2 3">
    <name type="scientific">Fictibacillus nanhaiensis</name>
    <dbReference type="NCBI Taxonomy" id="742169"/>
    <lineage>
        <taxon>Bacteria</taxon>
        <taxon>Bacillati</taxon>
        <taxon>Bacillota</taxon>
        <taxon>Bacilli</taxon>
        <taxon>Bacillales</taxon>
        <taxon>Fictibacillaceae</taxon>
        <taxon>Fictibacillus</taxon>
    </lineage>
</organism>
<dbReference type="Proteomes" id="UP001296923">
    <property type="component" value="Unassembled WGS sequence"/>
</dbReference>
<comment type="caution">
    <text evidence="2">The sequence shown here is derived from an EMBL/GenBank/DDBJ whole genome shotgun (WGS) entry which is preliminary data.</text>
</comment>
<dbReference type="PROSITE" id="PS51352">
    <property type="entry name" value="THIOREDOXIN_2"/>
    <property type="match status" value="1"/>
</dbReference>
<name>A0ABS2ZVC4_9BACL</name>
<gene>
    <name evidence="2" type="ORF">JYA63_19520</name>
</gene>
<dbReference type="Pfam" id="PF00085">
    <property type="entry name" value="Thioredoxin"/>
    <property type="match status" value="1"/>
</dbReference>
<dbReference type="Gene3D" id="3.40.30.10">
    <property type="entry name" value="Glutaredoxin"/>
    <property type="match status" value="1"/>
</dbReference>
<dbReference type="PANTHER" id="PTHR10438">
    <property type="entry name" value="THIOREDOXIN"/>
    <property type="match status" value="1"/>
</dbReference>
<sequence length="123" mass="14468">MENIKSIEQFKEVIKKDVTIAVFSADWCPDCVVIKPILPEIEEEYANYQFVYVDRDELIELCQELDIFGIPSFLAFKDGEEIGRYVNKERKTKEQIVAFLEELNIPSNRSKEYAIITKNDFFM</sequence>
<dbReference type="SUPFAM" id="SSF52833">
    <property type="entry name" value="Thioredoxin-like"/>
    <property type="match status" value="1"/>
</dbReference>
<accession>A0ABS2ZVC4</accession>
<keyword evidence="3" id="KW-1185">Reference proteome</keyword>
<dbReference type="InterPro" id="IPR050620">
    <property type="entry name" value="Thioredoxin_H-type-like"/>
</dbReference>
<evidence type="ECO:0000313" key="2">
    <source>
        <dbReference type="EMBL" id="MBN3556472.1"/>
    </source>
</evidence>
<reference evidence="2 3" key="1">
    <citation type="submission" date="2021-01" db="EMBL/GenBank/DDBJ databases">
        <title>Genome Sequencing of Type Strains.</title>
        <authorList>
            <person name="Lemaire J.F."/>
            <person name="Inderbitzin P."/>
            <person name="Collins S.B."/>
            <person name="Wespe N."/>
            <person name="Knight-Connoni V."/>
        </authorList>
    </citation>
    <scope>NUCLEOTIDE SEQUENCE [LARGE SCALE GENOMIC DNA]</scope>
    <source>
        <strain evidence="2 3">DSM 23009</strain>
    </source>
</reference>
<dbReference type="RefSeq" id="WP_205727080.1">
    <property type="nucleotide sequence ID" value="NZ_JAFHKR010000039.1"/>
</dbReference>
<dbReference type="EMBL" id="JAFHKR010000039">
    <property type="protein sequence ID" value="MBN3556472.1"/>
    <property type="molecule type" value="Genomic_DNA"/>
</dbReference>
<protein>
    <submittedName>
        <fullName evidence="2">Thioredoxin family protein</fullName>
    </submittedName>
</protein>
<dbReference type="InterPro" id="IPR013766">
    <property type="entry name" value="Thioredoxin_domain"/>
</dbReference>
<dbReference type="PANTHER" id="PTHR10438:SF468">
    <property type="entry name" value="THIOREDOXIN-1-RELATED"/>
    <property type="match status" value="1"/>
</dbReference>
<dbReference type="CDD" id="cd02947">
    <property type="entry name" value="TRX_family"/>
    <property type="match status" value="1"/>
</dbReference>
<feature type="domain" description="Thioredoxin" evidence="1">
    <location>
        <begin position="1"/>
        <end position="105"/>
    </location>
</feature>
<dbReference type="InterPro" id="IPR036249">
    <property type="entry name" value="Thioredoxin-like_sf"/>
</dbReference>
<proteinExistence type="predicted"/>
<evidence type="ECO:0000313" key="3">
    <source>
        <dbReference type="Proteomes" id="UP001296923"/>
    </source>
</evidence>